<dbReference type="HOGENOM" id="CLU_2191116_0_0_2"/>
<accession>H6QAT1</accession>
<protein>
    <submittedName>
        <fullName evidence="1">Uncharacterized protein</fullName>
    </submittedName>
</protein>
<gene>
    <name evidence="1" type="ordered locus">Pogu_1682</name>
</gene>
<dbReference type="KEGG" id="pog:Pogu_1682"/>
<dbReference type="Proteomes" id="UP000009062">
    <property type="component" value="Chromosome"/>
</dbReference>
<sequence>MEYDLNTLKALGLDGEPLDEGRYAEFLKIERLVKEELVPGQYIDFTNVKIRHEGNGVVSFAKTWHAFMEALRLNEGESFLIYCTCPMVDRFLVLRREGDKIVLLYRRR</sequence>
<reference evidence="1 2" key="1">
    <citation type="journal article" date="2012" name="Stand. Genomic Sci.">
        <title>Complete genome sequence of Pyrobaculum oguniense.</title>
        <authorList>
            <person name="Bernick D.L."/>
            <person name="Karplus K."/>
            <person name="Lui L.M."/>
            <person name="Coker J.K."/>
            <person name="Murphy J.N."/>
            <person name="Chan P.P."/>
            <person name="Cozen A.E."/>
            <person name="Lowe T.M."/>
        </authorList>
    </citation>
    <scope>NUCLEOTIDE SEQUENCE [LARGE SCALE GENOMIC DNA]</scope>
    <source>
        <strain evidence="1 2">TE7</strain>
    </source>
</reference>
<proteinExistence type="predicted"/>
<evidence type="ECO:0000313" key="1">
    <source>
        <dbReference type="EMBL" id="AFA39709.1"/>
    </source>
</evidence>
<evidence type="ECO:0000313" key="2">
    <source>
        <dbReference type="Proteomes" id="UP000009062"/>
    </source>
</evidence>
<dbReference type="eggNOG" id="arCOG07049">
    <property type="taxonomic scope" value="Archaea"/>
</dbReference>
<name>H6QAT1_PYROT</name>
<dbReference type="EMBL" id="CP003316">
    <property type="protein sequence ID" value="AFA39709.1"/>
    <property type="molecule type" value="Genomic_DNA"/>
</dbReference>
<organism evidence="1 2">
    <name type="scientific">Pyrobaculum oguniense (strain DSM 13380 / JCM 10595 / TE7)</name>
    <dbReference type="NCBI Taxonomy" id="698757"/>
    <lineage>
        <taxon>Archaea</taxon>
        <taxon>Thermoproteota</taxon>
        <taxon>Thermoprotei</taxon>
        <taxon>Thermoproteales</taxon>
        <taxon>Thermoproteaceae</taxon>
        <taxon>Pyrobaculum</taxon>
    </lineage>
</organism>
<dbReference type="AlphaFoldDB" id="H6QAT1"/>
<keyword evidence="2" id="KW-1185">Reference proteome</keyword>